<dbReference type="AlphaFoldDB" id="L1IDL3"/>
<feature type="region of interest" description="Disordered" evidence="4">
    <location>
        <begin position="89"/>
        <end position="250"/>
    </location>
</feature>
<sequence length="354" mass="40583">MAAQKNSMKKKKTKEETPAKGESRKPTDDMSTMTDEKLNELILESCQDMNYLVSLIPADTYRVPDVAERSKPLKYQKKVKETVSEKVLRAEKSAKKKAKFAVDRTGGEAGAKEGSDSDEGEESEDDSEVDMSSEQPRKAVVPGVRAKTPAELKELLEKKMSALQPKRKEGRSERAESRKRKREEAKEKKKKQQEKDKKSKSFVPIPSPMPKEKRQRKETEQKTEDFTFGRMKMGGEEIVGGGKNKNKKYRDKPEKLLAKLEEKEKKLEMLGKDTEEGKAFMVKDDKTLLNKTIKKKQKMKAKTKEKWVKRANDIEDQRAKKAKEKLENIKKRAEDKKNKKMGIKSKASKGKKKK</sequence>
<dbReference type="PANTHER" id="PTHR14369:SF0">
    <property type="entry name" value="SURFEIT LOCUS PROTEIN 6"/>
    <property type="match status" value="1"/>
</dbReference>
<dbReference type="GO" id="GO:0003677">
    <property type="term" value="F:DNA binding"/>
    <property type="evidence" value="ECO:0007669"/>
    <property type="project" value="TreeGrafter"/>
</dbReference>
<keyword evidence="8" id="KW-1185">Reference proteome</keyword>
<dbReference type="EMBL" id="JH993116">
    <property type="protein sequence ID" value="EKX34197.1"/>
    <property type="molecule type" value="Genomic_DNA"/>
</dbReference>
<dbReference type="EnsemblProtists" id="EKX34197">
    <property type="protein sequence ID" value="EKX34197"/>
    <property type="gene ID" value="GUITHDRAFT_147381"/>
</dbReference>
<comment type="subcellular location">
    <subcellularLocation>
        <location evidence="1">Nucleus</location>
    </subcellularLocation>
</comment>
<feature type="compositionally biased region" description="Basic and acidic residues" evidence="4">
    <location>
        <begin position="148"/>
        <end position="199"/>
    </location>
</feature>
<organism evidence="6">
    <name type="scientific">Guillardia theta (strain CCMP2712)</name>
    <name type="common">Cryptophyte</name>
    <dbReference type="NCBI Taxonomy" id="905079"/>
    <lineage>
        <taxon>Eukaryota</taxon>
        <taxon>Cryptophyceae</taxon>
        <taxon>Pyrenomonadales</taxon>
        <taxon>Geminigeraceae</taxon>
        <taxon>Guillardia</taxon>
    </lineage>
</organism>
<comment type="similarity">
    <text evidence="2">Belongs to the SURF6 family.</text>
</comment>
<feature type="compositionally biased region" description="Basic and acidic residues" evidence="4">
    <location>
        <begin position="210"/>
        <end position="227"/>
    </location>
</feature>
<dbReference type="GO" id="GO:0003723">
    <property type="term" value="F:RNA binding"/>
    <property type="evidence" value="ECO:0007669"/>
    <property type="project" value="TreeGrafter"/>
</dbReference>
<dbReference type="Pfam" id="PF04935">
    <property type="entry name" value="SURF6"/>
    <property type="match status" value="1"/>
</dbReference>
<dbReference type="PANTHER" id="PTHR14369">
    <property type="entry name" value="SURFEIT LOCUS PROTEIN 6"/>
    <property type="match status" value="1"/>
</dbReference>
<evidence type="ECO:0000256" key="1">
    <source>
        <dbReference type="ARBA" id="ARBA00004123"/>
    </source>
</evidence>
<evidence type="ECO:0000259" key="5">
    <source>
        <dbReference type="Pfam" id="PF04935"/>
    </source>
</evidence>
<reference evidence="7" key="3">
    <citation type="submission" date="2015-06" db="UniProtKB">
        <authorList>
            <consortium name="EnsemblProtists"/>
        </authorList>
    </citation>
    <scope>IDENTIFICATION</scope>
</reference>
<evidence type="ECO:0000256" key="2">
    <source>
        <dbReference type="ARBA" id="ARBA00005904"/>
    </source>
</evidence>
<feature type="domain" description="Ribosomal RNA-processing protein 14/surfeit locus protein 6 C-terminal" evidence="5">
    <location>
        <begin position="169"/>
        <end position="342"/>
    </location>
</feature>
<evidence type="ECO:0000313" key="8">
    <source>
        <dbReference type="Proteomes" id="UP000011087"/>
    </source>
</evidence>
<feature type="region of interest" description="Disordered" evidence="4">
    <location>
        <begin position="1"/>
        <end position="35"/>
    </location>
</feature>
<proteinExistence type="inferred from homology"/>
<gene>
    <name evidence="6" type="ORF">GUITHDRAFT_147381</name>
</gene>
<keyword evidence="3" id="KW-0539">Nucleus</keyword>
<dbReference type="HOGENOM" id="CLU_784003_0_0_1"/>
<evidence type="ECO:0000313" key="6">
    <source>
        <dbReference type="EMBL" id="EKX34197.1"/>
    </source>
</evidence>
<evidence type="ECO:0000313" key="7">
    <source>
        <dbReference type="EnsemblProtists" id="EKX34197"/>
    </source>
</evidence>
<feature type="compositionally biased region" description="Basic and acidic residues" evidence="4">
    <location>
        <begin position="13"/>
        <end position="35"/>
    </location>
</feature>
<feature type="region of interest" description="Disordered" evidence="4">
    <location>
        <begin position="295"/>
        <end position="354"/>
    </location>
</feature>
<dbReference type="GO" id="GO:0042274">
    <property type="term" value="P:ribosomal small subunit biogenesis"/>
    <property type="evidence" value="ECO:0007669"/>
    <property type="project" value="TreeGrafter"/>
</dbReference>
<dbReference type="GO" id="GO:0005730">
    <property type="term" value="C:nucleolus"/>
    <property type="evidence" value="ECO:0007669"/>
    <property type="project" value="TreeGrafter"/>
</dbReference>
<feature type="compositionally biased region" description="Acidic residues" evidence="4">
    <location>
        <begin position="116"/>
        <end position="131"/>
    </location>
</feature>
<feature type="compositionally biased region" description="Basic and acidic residues" evidence="4">
    <location>
        <begin position="100"/>
        <end position="115"/>
    </location>
</feature>
<dbReference type="RefSeq" id="XP_005821177.1">
    <property type="nucleotide sequence ID" value="XM_005821120.1"/>
</dbReference>
<reference evidence="6 8" key="1">
    <citation type="journal article" date="2012" name="Nature">
        <title>Algal genomes reveal evolutionary mosaicism and the fate of nucleomorphs.</title>
        <authorList>
            <consortium name="DOE Joint Genome Institute"/>
            <person name="Curtis B.A."/>
            <person name="Tanifuji G."/>
            <person name="Burki F."/>
            <person name="Gruber A."/>
            <person name="Irimia M."/>
            <person name="Maruyama S."/>
            <person name="Arias M.C."/>
            <person name="Ball S.G."/>
            <person name="Gile G.H."/>
            <person name="Hirakawa Y."/>
            <person name="Hopkins J.F."/>
            <person name="Kuo A."/>
            <person name="Rensing S.A."/>
            <person name="Schmutz J."/>
            <person name="Symeonidi A."/>
            <person name="Elias M."/>
            <person name="Eveleigh R.J."/>
            <person name="Herman E.K."/>
            <person name="Klute M.J."/>
            <person name="Nakayama T."/>
            <person name="Obornik M."/>
            <person name="Reyes-Prieto A."/>
            <person name="Armbrust E.V."/>
            <person name="Aves S.J."/>
            <person name="Beiko R.G."/>
            <person name="Coutinho P."/>
            <person name="Dacks J.B."/>
            <person name="Durnford D.G."/>
            <person name="Fast N.M."/>
            <person name="Green B.R."/>
            <person name="Grisdale C.J."/>
            <person name="Hempel F."/>
            <person name="Henrissat B."/>
            <person name="Hoppner M.P."/>
            <person name="Ishida K."/>
            <person name="Kim E."/>
            <person name="Koreny L."/>
            <person name="Kroth P.G."/>
            <person name="Liu Y."/>
            <person name="Malik S.B."/>
            <person name="Maier U.G."/>
            <person name="McRose D."/>
            <person name="Mock T."/>
            <person name="Neilson J.A."/>
            <person name="Onodera N.T."/>
            <person name="Poole A.M."/>
            <person name="Pritham E.J."/>
            <person name="Richards T.A."/>
            <person name="Rocap G."/>
            <person name="Roy S.W."/>
            <person name="Sarai C."/>
            <person name="Schaack S."/>
            <person name="Shirato S."/>
            <person name="Slamovits C.H."/>
            <person name="Spencer D.F."/>
            <person name="Suzuki S."/>
            <person name="Worden A.Z."/>
            <person name="Zauner S."/>
            <person name="Barry K."/>
            <person name="Bell C."/>
            <person name="Bharti A.K."/>
            <person name="Crow J.A."/>
            <person name="Grimwood J."/>
            <person name="Kramer R."/>
            <person name="Lindquist E."/>
            <person name="Lucas S."/>
            <person name="Salamov A."/>
            <person name="McFadden G.I."/>
            <person name="Lane C.E."/>
            <person name="Keeling P.J."/>
            <person name="Gray M.W."/>
            <person name="Grigoriev I.V."/>
            <person name="Archibald J.M."/>
        </authorList>
    </citation>
    <scope>NUCLEOTIDE SEQUENCE</scope>
    <source>
        <strain evidence="6 8">CCMP2712</strain>
    </source>
</reference>
<dbReference type="InterPro" id="IPR007019">
    <property type="entry name" value="SURF6"/>
</dbReference>
<dbReference type="PaxDb" id="55529-EKX34197"/>
<dbReference type="GO" id="GO:0042273">
    <property type="term" value="P:ribosomal large subunit biogenesis"/>
    <property type="evidence" value="ECO:0007669"/>
    <property type="project" value="TreeGrafter"/>
</dbReference>
<evidence type="ECO:0000256" key="4">
    <source>
        <dbReference type="SAM" id="MobiDB-lite"/>
    </source>
</evidence>
<feature type="compositionally biased region" description="Basic residues" evidence="4">
    <location>
        <begin position="338"/>
        <end position="354"/>
    </location>
</feature>
<feature type="compositionally biased region" description="Basic and acidic residues" evidence="4">
    <location>
        <begin position="302"/>
        <end position="337"/>
    </location>
</feature>
<dbReference type="InterPro" id="IPR029190">
    <property type="entry name" value="Rrp14/SURF6_C"/>
</dbReference>
<dbReference type="OMA" id="RIETTQK"/>
<dbReference type="Proteomes" id="UP000011087">
    <property type="component" value="Unassembled WGS sequence"/>
</dbReference>
<dbReference type="STRING" id="905079.L1IDL3"/>
<dbReference type="KEGG" id="gtt:GUITHDRAFT_147381"/>
<name>L1IDL3_GUITC</name>
<accession>L1IDL3</accession>
<evidence type="ECO:0000256" key="3">
    <source>
        <dbReference type="ARBA" id="ARBA00023242"/>
    </source>
</evidence>
<dbReference type="GeneID" id="17290954"/>
<protein>
    <recommendedName>
        <fullName evidence="5">Ribosomal RNA-processing protein 14/surfeit locus protein 6 C-terminal domain-containing protein</fullName>
    </recommendedName>
</protein>
<reference evidence="8" key="2">
    <citation type="submission" date="2012-11" db="EMBL/GenBank/DDBJ databases">
        <authorList>
            <person name="Kuo A."/>
            <person name="Curtis B.A."/>
            <person name="Tanifuji G."/>
            <person name="Burki F."/>
            <person name="Gruber A."/>
            <person name="Irimia M."/>
            <person name="Maruyama S."/>
            <person name="Arias M.C."/>
            <person name="Ball S.G."/>
            <person name="Gile G.H."/>
            <person name="Hirakawa Y."/>
            <person name="Hopkins J.F."/>
            <person name="Rensing S.A."/>
            <person name="Schmutz J."/>
            <person name="Symeonidi A."/>
            <person name="Elias M."/>
            <person name="Eveleigh R.J."/>
            <person name="Herman E.K."/>
            <person name="Klute M.J."/>
            <person name="Nakayama T."/>
            <person name="Obornik M."/>
            <person name="Reyes-Prieto A."/>
            <person name="Armbrust E.V."/>
            <person name="Aves S.J."/>
            <person name="Beiko R.G."/>
            <person name="Coutinho P."/>
            <person name="Dacks J.B."/>
            <person name="Durnford D.G."/>
            <person name="Fast N.M."/>
            <person name="Green B.R."/>
            <person name="Grisdale C."/>
            <person name="Hempe F."/>
            <person name="Henrissat B."/>
            <person name="Hoppner M.P."/>
            <person name="Ishida K.-I."/>
            <person name="Kim E."/>
            <person name="Koreny L."/>
            <person name="Kroth P.G."/>
            <person name="Liu Y."/>
            <person name="Malik S.-B."/>
            <person name="Maier U.G."/>
            <person name="McRose D."/>
            <person name="Mock T."/>
            <person name="Neilson J.A."/>
            <person name="Onodera N.T."/>
            <person name="Poole A.M."/>
            <person name="Pritham E.J."/>
            <person name="Richards T.A."/>
            <person name="Rocap G."/>
            <person name="Roy S.W."/>
            <person name="Sarai C."/>
            <person name="Schaack S."/>
            <person name="Shirato S."/>
            <person name="Slamovits C.H."/>
            <person name="Spencer D.F."/>
            <person name="Suzuki S."/>
            <person name="Worden A.Z."/>
            <person name="Zauner S."/>
            <person name="Barry K."/>
            <person name="Bell C."/>
            <person name="Bharti A.K."/>
            <person name="Crow J.A."/>
            <person name="Grimwood J."/>
            <person name="Kramer R."/>
            <person name="Lindquist E."/>
            <person name="Lucas S."/>
            <person name="Salamov A."/>
            <person name="McFadden G.I."/>
            <person name="Lane C.E."/>
            <person name="Keeling P.J."/>
            <person name="Gray M.W."/>
            <person name="Grigoriev I.V."/>
            <person name="Archibald J.M."/>
        </authorList>
    </citation>
    <scope>NUCLEOTIDE SEQUENCE</scope>
    <source>
        <strain evidence="8">CCMP2712</strain>
    </source>
</reference>